<evidence type="ECO:0000313" key="1">
    <source>
        <dbReference type="Proteomes" id="UP000887565"/>
    </source>
</evidence>
<sequence length="264" mass="30523">MWQKSIKRFSSHIDQEPAGSHCSYRKINHEMVLCIDPFPTMFQSHIVVDRANRPKPSVQNPKKTKQQLEEEEDEQYALVDKMEHCMVTDPARRREYEALGGYLSSDASDTEPIVARMAYGPHFVGNNPLCEPTMFHDDVGLQHLKLFPYLFASTNIWNVNRVANEISLILYYFWPRLKIDDKVVKQIVSDGPTPGAKHRNDVALGTLIAQEPHGVGNKTMDYMYNRFNIVPIIFKETRTKRPAEGHNITIDKCYNDNCWFFKTS</sequence>
<keyword evidence="1" id="KW-1185">Reference proteome</keyword>
<dbReference type="WBParaSite" id="nRc.2.0.1.t04520-RA">
    <property type="protein sequence ID" value="nRc.2.0.1.t04520-RA"/>
    <property type="gene ID" value="nRc.2.0.1.g04520"/>
</dbReference>
<accession>A0A915HSZ0</accession>
<proteinExistence type="predicted"/>
<evidence type="ECO:0000313" key="2">
    <source>
        <dbReference type="WBParaSite" id="nRc.2.0.1.t04520-RA"/>
    </source>
</evidence>
<dbReference type="Proteomes" id="UP000887565">
    <property type="component" value="Unplaced"/>
</dbReference>
<name>A0A915HSZ0_ROMCU</name>
<organism evidence="1 2">
    <name type="scientific">Romanomermis culicivorax</name>
    <name type="common">Nematode worm</name>
    <dbReference type="NCBI Taxonomy" id="13658"/>
    <lineage>
        <taxon>Eukaryota</taxon>
        <taxon>Metazoa</taxon>
        <taxon>Ecdysozoa</taxon>
        <taxon>Nematoda</taxon>
        <taxon>Enoplea</taxon>
        <taxon>Dorylaimia</taxon>
        <taxon>Mermithida</taxon>
        <taxon>Mermithoidea</taxon>
        <taxon>Mermithidae</taxon>
        <taxon>Romanomermis</taxon>
    </lineage>
</organism>
<protein>
    <submittedName>
        <fullName evidence="2">Uncharacterized protein</fullName>
    </submittedName>
</protein>
<dbReference type="AlphaFoldDB" id="A0A915HSZ0"/>
<reference evidence="2" key="1">
    <citation type="submission" date="2022-11" db="UniProtKB">
        <authorList>
            <consortium name="WormBaseParasite"/>
        </authorList>
    </citation>
    <scope>IDENTIFICATION</scope>
</reference>